<feature type="transmembrane region" description="Helical" evidence="6">
    <location>
        <begin position="193"/>
        <end position="218"/>
    </location>
</feature>
<protein>
    <submittedName>
        <fullName evidence="7">PQ loop repeat-domain-containing protein</fullName>
    </submittedName>
</protein>
<keyword evidence="8" id="KW-1185">Reference proteome</keyword>
<keyword evidence="3 6" id="KW-1133">Transmembrane helix</keyword>
<keyword evidence="4 6" id="KW-0472">Membrane</keyword>
<reference evidence="7 8" key="1">
    <citation type="journal article" date="2024" name="IMA Fungus">
        <title>Apiospora arundinis, a panoply of carbohydrate-active enzymes and secondary metabolites.</title>
        <authorList>
            <person name="Sorensen T."/>
            <person name="Petersen C."/>
            <person name="Muurmann A.T."/>
            <person name="Christiansen J.V."/>
            <person name="Brundto M.L."/>
            <person name="Overgaard C.K."/>
            <person name="Boysen A.T."/>
            <person name="Wollenberg R.D."/>
            <person name="Larsen T.O."/>
            <person name="Sorensen J.L."/>
            <person name="Nielsen K.L."/>
            <person name="Sondergaard T.E."/>
        </authorList>
    </citation>
    <scope>NUCLEOTIDE SEQUENCE [LARGE SCALE GENOMIC DNA]</scope>
    <source>
        <strain evidence="7 8">AAU 773</strain>
    </source>
</reference>
<dbReference type="PANTHER" id="PTHR16201:SF37">
    <property type="entry name" value="PQ-LOOP REPEAT-CONTAINING PROTEIN"/>
    <property type="match status" value="1"/>
</dbReference>
<dbReference type="InterPro" id="IPR051415">
    <property type="entry name" value="LAAT-1"/>
</dbReference>
<evidence type="ECO:0000256" key="5">
    <source>
        <dbReference type="SAM" id="MobiDB-lite"/>
    </source>
</evidence>
<dbReference type="EMBL" id="JAPCWZ010000009">
    <property type="protein sequence ID" value="KAK8850819.1"/>
    <property type="molecule type" value="Genomic_DNA"/>
</dbReference>
<evidence type="ECO:0000313" key="8">
    <source>
        <dbReference type="Proteomes" id="UP001390339"/>
    </source>
</evidence>
<dbReference type="Pfam" id="PF04193">
    <property type="entry name" value="PQ-loop"/>
    <property type="match status" value="1"/>
</dbReference>
<feature type="transmembrane region" description="Helical" evidence="6">
    <location>
        <begin position="165"/>
        <end position="187"/>
    </location>
</feature>
<dbReference type="InterPro" id="IPR006603">
    <property type="entry name" value="PQ-loop_rpt"/>
</dbReference>
<dbReference type="SMART" id="SM00679">
    <property type="entry name" value="CTNS"/>
    <property type="match status" value="2"/>
</dbReference>
<proteinExistence type="predicted"/>
<feature type="transmembrane region" description="Helical" evidence="6">
    <location>
        <begin position="6"/>
        <end position="27"/>
    </location>
</feature>
<feature type="compositionally biased region" description="Basic residues" evidence="5">
    <location>
        <begin position="254"/>
        <end position="263"/>
    </location>
</feature>
<evidence type="ECO:0000256" key="2">
    <source>
        <dbReference type="ARBA" id="ARBA00022692"/>
    </source>
</evidence>
<feature type="region of interest" description="Disordered" evidence="5">
    <location>
        <begin position="252"/>
        <end position="314"/>
    </location>
</feature>
<evidence type="ECO:0000313" key="7">
    <source>
        <dbReference type="EMBL" id="KAK8850819.1"/>
    </source>
</evidence>
<organism evidence="7 8">
    <name type="scientific">Apiospora arundinis</name>
    <dbReference type="NCBI Taxonomy" id="335852"/>
    <lineage>
        <taxon>Eukaryota</taxon>
        <taxon>Fungi</taxon>
        <taxon>Dikarya</taxon>
        <taxon>Ascomycota</taxon>
        <taxon>Pezizomycotina</taxon>
        <taxon>Sordariomycetes</taxon>
        <taxon>Xylariomycetidae</taxon>
        <taxon>Amphisphaeriales</taxon>
        <taxon>Apiosporaceae</taxon>
        <taxon>Apiospora</taxon>
    </lineage>
</organism>
<evidence type="ECO:0000256" key="3">
    <source>
        <dbReference type="ARBA" id="ARBA00022989"/>
    </source>
</evidence>
<dbReference type="Gene3D" id="1.20.1280.290">
    <property type="match status" value="1"/>
</dbReference>
<keyword evidence="2 6" id="KW-0812">Transmembrane</keyword>
<sequence length="314" mass="34515">MAPQTDIPIAANVLGTIGTILWCIQLIPQIWANWRTKKTDGLPASMMFLWAACGVPFGAYAIIQNFNIPIQVQPQCFMVLSIVSWVQILMYTHKWPTWKATTLGLAVTLACGGIEATLILTLRVLYERGHDTPVVVVGVVASVLLAGGLLPPYGEIWKRRGRVVGINWVFLSMDCAGAFFSLLALVAQNTFDVLGGIIYAVCCALELGIFTSHIIWLLRTRKVRREAKNKGITFDELAAEYEEKGEPFKFAERKSKKTKKGNSRRGESDLETGSDSSNEVPLREQPNAVVAKNNEKQQMCGVGRVTKGSSSLLG</sequence>
<name>A0ABR2HPL1_9PEZI</name>
<evidence type="ECO:0000256" key="4">
    <source>
        <dbReference type="ARBA" id="ARBA00023136"/>
    </source>
</evidence>
<feature type="transmembrane region" description="Helical" evidence="6">
    <location>
        <begin position="103"/>
        <end position="126"/>
    </location>
</feature>
<gene>
    <name evidence="7" type="ORF">PGQ11_013298</name>
</gene>
<feature type="transmembrane region" description="Helical" evidence="6">
    <location>
        <begin position="132"/>
        <end position="153"/>
    </location>
</feature>
<evidence type="ECO:0000256" key="1">
    <source>
        <dbReference type="ARBA" id="ARBA00004141"/>
    </source>
</evidence>
<comment type="caution">
    <text evidence="7">The sequence shown here is derived from an EMBL/GenBank/DDBJ whole genome shotgun (WGS) entry which is preliminary data.</text>
</comment>
<comment type="subcellular location">
    <subcellularLocation>
        <location evidence="1">Membrane</location>
        <topology evidence="1">Multi-pass membrane protein</topology>
    </subcellularLocation>
</comment>
<feature type="transmembrane region" description="Helical" evidence="6">
    <location>
        <begin position="48"/>
        <end position="66"/>
    </location>
</feature>
<evidence type="ECO:0000256" key="6">
    <source>
        <dbReference type="SAM" id="Phobius"/>
    </source>
</evidence>
<accession>A0ABR2HPL1</accession>
<dbReference type="PANTHER" id="PTHR16201">
    <property type="entry name" value="SEVEN TRANSMEMBRANE PROTEIN 1-RELATED"/>
    <property type="match status" value="1"/>
</dbReference>
<dbReference type="Proteomes" id="UP001390339">
    <property type="component" value="Unassembled WGS sequence"/>
</dbReference>